<sequence>DHENDEVAAAEVRVALHLTRRSADIEMGLALEMRRRLPALFELLASGAIDVARARVIERATMHLSDEYARDVVDRIASDAPTMTTGEVRAWIRKLCLETDPEEARERYATAVDGRKVVAETTDVGTAHLLGLDLAPDRVQAITARINEIARSLRGGGESRSMDQLRADVYLDLLDGVAHDTVGRGVVDIVVDLETLIGLADHPGELAGFGPVIADVARRVVAERDDTEWRVTVTDPDTGQPIAVTTTGRRPTAAQRRRVETRDRVCVFPGCRMPARRSDIDHIEAVADGGETSDDNLAPLCRNDHCIKHAYGWTYRRLADGRYEWTSPFGHTCIVTRAPP</sequence>
<accession>A0A3B0SIK7</accession>
<dbReference type="GO" id="GO:0003676">
    <property type="term" value="F:nucleic acid binding"/>
    <property type="evidence" value="ECO:0007669"/>
    <property type="project" value="InterPro"/>
</dbReference>
<organism evidence="3">
    <name type="scientific">hydrothermal vent metagenome</name>
    <dbReference type="NCBI Taxonomy" id="652676"/>
    <lineage>
        <taxon>unclassified sequences</taxon>
        <taxon>metagenomes</taxon>
        <taxon>ecological metagenomes</taxon>
    </lineage>
</organism>
<gene>
    <name evidence="3" type="ORF">MNBD_ACTINO01-2653</name>
</gene>
<evidence type="ECO:0000313" key="3">
    <source>
        <dbReference type="EMBL" id="VAV96143.1"/>
    </source>
</evidence>
<dbReference type="SMART" id="SM00507">
    <property type="entry name" value="HNHc"/>
    <property type="match status" value="1"/>
</dbReference>
<proteinExistence type="inferred from homology"/>
<feature type="non-terminal residue" evidence="3">
    <location>
        <position position="1"/>
    </location>
</feature>
<dbReference type="Pfam" id="PF01844">
    <property type="entry name" value="HNH"/>
    <property type="match status" value="1"/>
</dbReference>
<dbReference type="InterPro" id="IPR003870">
    <property type="entry name" value="DUF222"/>
</dbReference>
<dbReference type="AlphaFoldDB" id="A0A3B0SIK7"/>
<dbReference type="Gene3D" id="1.10.30.50">
    <property type="match status" value="1"/>
</dbReference>
<dbReference type="Pfam" id="PF02720">
    <property type="entry name" value="DUF222"/>
    <property type="match status" value="1"/>
</dbReference>
<protein>
    <recommendedName>
        <fullName evidence="2">HNH nuclease domain-containing protein</fullName>
    </recommendedName>
</protein>
<reference evidence="3" key="1">
    <citation type="submission" date="2018-06" db="EMBL/GenBank/DDBJ databases">
        <authorList>
            <person name="Zhirakovskaya E."/>
        </authorList>
    </citation>
    <scope>NUCLEOTIDE SEQUENCE</scope>
</reference>
<name>A0A3B0SIK7_9ZZZZ</name>
<feature type="domain" description="HNH nuclease" evidence="2">
    <location>
        <begin position="254"/>
        <end position="306"/>
    </location>
</feature>
<evidence type="ECO:0000256" key="1">
    <source>
        <dbReference type="ARBA" id="ARBA00023450"/>
    </source>
</evidence>
<dbReference type="InterPro" id="IPR003615">
    <property type="entry name" value="HNH_nuc"/>
</dbReference>
<dbReference type="CDD" id="cd00085">
    <property type="entry name" value="HNHc"/>
    <property type="match status" value="1"/>
</dbReference>
<dbReference type="InterPro" id="IPR002711">
    <property type="entry name" value="HNH"/>
</dbReference>
<dbReference type="GO" id="GO:0004519">
    <property type="term" value="F:endonuclease activity"/>
    <property type="evidence" value="ECO:0007669"/>
    <property type="project" value="InterPro"/>
</dbReference>
<dbReference type="GO" id="GO:0008270">
    <property type="term" value="F:zinc ion binding"/>
    <property type="evidence" value="ECO:0007669"/>
    <property type="project" value="InterPro"/>
</dbReference>
<comment type="similarity">
    <text evidence="1">Belongs to the Rv1128c/1148c/1588c/1702c/1945/3466 family.</text>
</comment>
<evidence type="ECO:0000259" key="2">
    <source>
        <dbReference type="SMART" id="SM00507"/>
    </source>
</evidence>
<dbReference type="EMBL" id="UOEI01000170">
    <property type="protein sequence ID" value="VAV96143.1"/>
    <property type="molecule type" value="Genomic_DNA"/>
</dbReference>